<name>A0ABV5ZVN2_9PSEU</name>
<evidence type="ECO:0000313" key="2">
    <source>
        <dbReference type="EMBL" id="MFB9904962.1"/>
    </source>
</evidence>
<gene>
    <name evidence="2" type="ORF">ACFFQA_13555</name>
</gene>
<dbReference type="EMBL" id="JBHLZU010000010">
    <property type="protein sequence ID" value="MFB9904962.1"/>
    <property type="molecule type" value="Genomic_DNA"/>
</dbReference>
<organism evidence="2 3">
    <name type="scientific">Allokutzneria oryzae</name>
    <dbReference type="NCBI Taxonomy" id="1378989"/>
    <lineage>
        <taxon>Bacteria</taxon>
        <taxon>Bacillati</taxon>
        <taxon>Actinomycetota</taxon>
        <taxon>Actinomycetes</taxon>
        <taxon>Pseudonocardiales</taxon>
        <taxon>Pseudonocardiaceae</taxon>
        <taxon>Allokutzneria</taxon>
    </lineage>
</organism>
<accession>A0ABV5ZVN2</accession>
<comment type="caution">
    <text evidence="2">The sequence shown here is derived from an EMBL/GenBank/DDBJ whole genome shotgun (WGS) entry which is preliminary data.</text>
</comment>
<proteinExistence type="predicted"/>
<keyword evidence="3" id="KW-1185">Reference proteome</keyword>
<dbReference type="RefSeq" id="WP_377852163.1">
    <property type="nucleotide sequence ID" value="NZ_JBHLZU010000010.1"/>
</dbReference>
<sequence length="47" mass="5171">MFRRRRGREAQLFTVDVREPGELGPAEGPAVGHRRSPRSEAVLAALA</sequence>
<dbReference type="Proteomes" id="UP001589693">
    <property type="component" value="Unassembled WGS sequence"/>
</dbReference>
<protein>
    <submittedName>
        <fullName evidence="2">Uncharacterized protein</fullName>
    </submittedName>
</protein>
<evidence type="ECO:0000313" key="3">
    <source>
        <dbReference type="Proteomes" id="UP001589693"/>
    </source>
</evidence>
<evidence type="ECO:0000256" key="1">
    <source>
        <dbReference type="SAM" id="MobiDB-lite"/>
    </source>
</evidence>
<feature type="region of interest" description="Disordered" evidence="1">
    <location>
        <begin position="20"/>
        <end position="40"/>
    </location>
</feature>
<reference evidence="2 3" key="1">
    <citation type="submission" date="2024-09" db="EMBL/GenBank/DDBJ databases">
        <authorList>
            <person name="Sun Q."/>
            <person name="Mori K."/>
        </authorList>
    </citation>
    <scope>NUCLEOTIDE SEQUENCE [LARGE SCALE GENOMIC DNA]</scope>
    <source>
        <strain evidence="2 3">TBRC 7907</strain>
    </source>
</reference>